<evidence type="ECO:0000313" key="3">
    <source>
        <dbReference type="EnsemblPlants" id="TraesCS6B02G100800.1"/>
    </source>
</evidence>
<dbReference type="Pfam" id="PF04057">
    <property type="entry name" value="Rep-A_N"/>
    <property type="match status" value="1"/>
</dbReference>
<dbReference type="Gramene" id="TraesCS6B03G0239700.1">
    <property type="protein sequence ID" value="TraesCS6B03G0239700.1.CDS"/>
    <property type="gene ID" value="TraesCS6B03G0239700"/>
</dbReference>
<dbReference type="EnsemblPlants" id="TraesCS6B02G100800.1">
    <property type="protein sequence ID" value="TraesCS6B02G100800.1"/>
    <property type="gene ID" value="TraesCS6B02G100800"/>
</dbReference>
<dbReference type="Gramene" id="TraesCAD_scaffold_013825_01G000100.1">
    <property type="protein sequence ID" value="TraesCAD_scaffold_013825_01G000100.1"/>
    <property type="gene ID" value="TraesCAD_scaffold_013825_01G000100"/>
</dbReference>
<sequence length="179" mass="19807">MVHQPQECATEAQEGAQQGEPSGGVDETEEAVYEVVLRQAANGGARVGAESKAWHTAPVLMQVVDIVRIPPLAVRHGMPGGRVERYSLVLSDGLHTMEIKLITPLRHLVRDGCVRQASVVRLLWYCIIFGSNRLTKHTAAGHHAISRSIYWTPSDGSPFRCIQWFGYCGPIPESDHCYY</sequence>
<dbReference type="InterPro" id="IPR007199">
    <property type="entry name" value="Rep_factor-A_N"/>
</dbReference>
<evidence type="ECO:0000259" key="2">
    <source>
        <dbReference type="Pfam" id="PF04057"/>
    </source>
</evidence>
<dbReference type="GO" id="GO:0003677">
    <property type="term" value="F:DNA binding"/>
    <property type="evidence" value="ECO:0007669"/>
    <property type="project" value="InterPro"/>
</dbReference>
<reference evidence="3" key="2">
    <citation type="submission" date="2018-10" db="UniProtKB">
        <authorList>
            <consortium name="EnsemblPlants"/>
        </authorList>
    </citation>
    <scope>IDENTIFICATION</scope>
</reference>
<dbReference type="SUPFAM" id="SSF50249">
    <property type="entry name" value="Nucleic acid-binding proteins"/>
    <property type="match status" value="1"/>
</dbReference>
<protein>
    <recommendedName>
        <fullName evidence="2">Replication factor-A protein 1 N-terminal domain-containing protein</fullName>
    </recommendedName>
</protein>
<dbReference type="Gramene" id="TraesRN6B0100233800.1">
    <property type="protein sequence ID" value="TraesRN6B0100233800.1"/>
    <property type="gene ID" value="TraesRN6B0100233800"/>
</dbReference>
<dbReference type="AlphaFoldDB" id="A0A3B6PGZ2"/>
<organism evidence="3">
    <name type="scientific">Triticum aestivum</name>
    <name type="common">Wheat</name>
    <dbReference type="NCBI Taxonomy" id="4565"/>
    <lineage>
        <taxon>Eukaryota</taxon>
        <taxon>Viridiplantae</taxon>
        <taxon>Streptophyta</taxon>
        <taxon>Embryophyta</taxon>
        <taxon>Tracheophyta</taxon>
        <taxon>Spermatophyta</taxon>
        <taxon>Magnoliopsida</taxon>
        <taxon>Liliopsida</taxon>
        <taxon>Poales</taxon>
        <taxon>Poaceae</taxon>
        <taxon>BOP clade</taxon>
        <taxon>Pooideae</taxon>
        <taxon>Triticodae</taxon>
        <taxon>Triticeae</taxon>
        <taxon>Triticinae</taxon>
        <taxon>Triticum</taxon>
    </lineage>
</organism>
<gene>
    <name evidence="3" type="primary">LOC123133577</name>
</gene>
<accession>A0A3B6PGZ2</accession>
<evidence type="ECO:0000313" key="4">
    <source>
        <dbReference type="Proteomes" id="UP000019116"/>
    </source>
</evidence>
<dbReference type="Gramene" id="TraesROB_scaffold_053465_01G000100.1">
    <property type="protein sequence ID" value="TraesROB_scaffold_053465_01G000100.1"/>
    <property type="gene ID" value="TraesROB_scaffold_053465_01G000100"/>
</dbReference>
<dbReference type="Gramene" id="TraesWEE_scaffold_049131_01G000100.1">
    <property type="protein sequence ID" value="TraesWEE_scaffold_049131_01G000100.1"/>
    <property type="gene ID" value="TraesWEE_scaffold_049131_01G000100"/>
</dbReference>
<dbReference type="OrthoDB" id="1938190at2759"/>
<dbReference type="Gramene" id="TraesCS6B02G100800.1">
    <property type="protein sequence ID" value="TraesCS6B02G100800.1"/>
    <property type="gene ID" value="TraesCS6B02G100800"/>
</dbReference>
<dbReference type="GO" id="GO:0005634">
    <property type="term" value="C:nucleus"/>
    <property type="evidence" value="ECO:0007669"/>
    <property type="project" value="InterPro"/>
</dbReference>
<feature type="region of interest" description="Disordered" evidence="1">
    <location>
        <begin position="1"/>
        <end position="25"/>
    </location>
</feature>
<dbReference type="Gramene" id="TraesCLE_scaffold_036986_01G000100.1">
    <property type="protein sequence ID" value="TraesCLE_scaffold_036986_01G000100.1"/>
    <property type="gene ID" value="TraesCLE_scaffold_036986_01G000100"/>
</dbReference>
<dbReference type="InterPro" id="IPR012340">
    <property type="entry name" value="NA-bd_OB-fold"/>
</dbReference>
<keyword evidence="4" id="KW-1185">Reference proteome</keyword>
<feature type="domain" description="Replication factor-A protein 1 N-terminal" evidence="2">
    <location>
        <begin position="58"/>
        <end position="126"/>
    </location>
</feature>
<name>A0A3B6PGZ2_WHEAT</name>
<reference evidence="3" key="1">
    <citation type="submission" date="2018-08" db="EMBL/GenBank/DDBJ databases">
        <authorList>
            <person name="Rossello M."/>
        </authorList>
    </citation>
    <scope>NUCLEOTIDE SEQUENCE [LARGE SCALE GENOMIC DNA]</scope>
    <source>
        <strain evidence="3">cv. Chinese Spring</strain>
    </source>
</reference>
<evidence type="ECO:0000256" key="1">
    <source>
        <dbReference type="SAM" id="MobiDB-lite"/>
    </source>
</evidence>
<dbReference type="Gene3D" id="2.40.50.140">
    <property type="entry name" value="Nucleic acid-binding proteins"/>
    <property type="match status" value="1"/>
</dbReference>
<dbReference type="GO" id="GO:0006260">
    <property type="term" value="P:DNA replication"/>
    <property type="evidence" value="ECO:0007669"/>
    <property type="project" value="InterPro"/>
</dbReference>
<proteinExistence type="predicted"/>
<dbReference type="Proteomes" id="UP000019116">
    <property type="component" value="Chromosome 6B"/>
</dbReference>